<dbReference type="GO" id="GO:0071038">
    <property type="term" value="P:TRAMP-dependent tRNA surveillance pathway"/>
    <property type="evidence" value="ECO:0007669"/>
    <property type="project" value="TreeGrafter"/>
</dbReference>
<evidence type="ECO:0000313" key="10">
    <source>
        <dbReference type="WBParaSite" id="SBAD_0000210801-mRNA-1"/>
    </source>
</evidence>
<evidence type="ECO:0000313" key="8">
    <source>
        <dbReference type="EMBL" id="VDO96194.1"/>
    </source>
</evidence>
<evidence type="ECO:0000256" key="3">
    <source>
        <dbReference type="ARBA" id="ARBA00022835"/>
    </source>
</evidence>
<dbReference type="InterPro" id="IPR048565">
    <property type="entry name" value="S1_RRP4"/>
</dbReference>
<dbReference type="InterPro" id="IPR036612">
    <property type="entry name" value="KH_dom_type_1_sf"/>
</dbReference>
<feature type="domain" description="K Homology" evidence="6">
    <location>
        <begin position="144"/>
        <end position="183"/>
    </location>
</feature>
<dbReference type="PANTHER" id="PTHR21321:SF4">
    <property type="entry name" value="EXOSOME COMPLEX COMPONENT RRP4"/>
    <property type="match status" value="1"/>
</dbReference>
<gene>
    <name evidence="8" type="ORF">SBAD_LOCUS2008</name>
</gene>
<dbReference type="Gene3D" id="2.40.50.100">
    <property type="match status" value="1"/>
</dbReference>
<proteinExistence type="inferred from homology"/>
<name>A0A183IEG4_9BILA</name>
<dbReference type="CDD" id="cd22525">
    <property type="entry name" value="KH-I_Rrp4_eukar"/>
    <property type="match status" value="1"/>
</dbReference>
<evidence type="ECO:0000259" key="6">
    <source>
        <dbReference type="Pfam" id="PF15985"/>
    </source>
</evidence>
<dbReference type="EMBL" id="UZAM01007044">
    <property type="protein sequence ID" value="VDO96194.1"/>
    <property type="molecule type" value="Genomic_DNA"/>
</dbReference>
<dbReference type="AlphaFoldDB" id="A0A183IEG4"/>
<evidence type="ECO:0000259" key="5">
    <source>
        <dbReference type="Pfam" id="PF14382"/>
    </source>
</evidence>
<dbReference type="GO" id="GO:0000177">
    <property type="term" value="C:cytoplasmic exosome (RNase complex)"/>
    <property type="evidence" value="ECO:0007669"/>
    <property type="project" value="TreeGrafter"/>
</dbReference>
<dbReference type="PANTHER" id="PTHR21321">
    <property type="entry name" value="PNAS-3 RELATED"/>
    <property type="match status" value="1"/>
</dbReference>
<dbReference type="Pfam" id="PF21266">
    <property type="entry name" value="S1_RRP4"/>
    <property type="match status" value="1"/>
</dbReference>
<dbReference type="GO" id="GO:0034475">
    <property type="term" value="P:U4 snRNA 3'-end processing"/>
    <property type="evidence" value="ECO:0007669"/>
    <property type="project" value="TreeGrafter"/>
</dbReference>
<dbReference type="GO" id="GO:0071051">
    <property type="term" value="P:poly(A)-dependent snoRNA 3'-end processing"/>
    <property type="evidence" value="ECO:0007669"/>
    <property type="project" value="TreeGrafter"/>
</dbReference>
<dbReference type="Pfam" id="PF15985">
    <property type="entry name" value="KH_6"/>
    <property type="match status" value="1"/>
</dbReference>
<keyword evidence="3" id="KW-0271">Exosome</keyword>
<dbReference type="InterPro" id="IPR025721">
    <property type="entry name" value="Exosome_cplx_N_dom"/>
</dbReference>
<protein>
    <submittedName>
        <fullName evidence="10">Ribosomal RNA-processing protein 4</fullName>
    </submittedName>
</protein>
<feature type="domain" description="RRP4 S1" evidence="7">
    <location>
        <begin position="73"/>
        <end position="140"/>
    </location>
</feature>
<keyword evidence="4" id="KW-0694">RNA-binding</keyword>
<evidence type="ECO:0000256" key="1">
    <source>
        <dbReference type="ARBA" id="ARBA00004123"/>
    </source>
</evidence>
<keyword evidence="9" id="KW-1185">Reference proteome</keyword>
<dbReference type="GO" id="GO:0071035">
    <property type="term" value="P:nuclear polyadenylation-dependent rRNA catabolic process"/>
    <property type="evidence" value="ECO:0007669"/>
    <property type="project" value="TreeGrafter"/>
</dbReference>
<reference evidence="10" key="1">
    <citation type="submission" date="2016-06" db="UniProtKB">
        <authorList>
            <consortium name="WormBaseParasite"/>
        </authorList>
    </citation>
    <scope>IDENTIFICATION</scope>
</reference>
<reference evidence="8 9" key="2">
    <citation type="submission" date="2018-11" db="EMBL/GenBank/DDBJ databases">
        <authorList>
            <consortium name="Pathogen Informatics"/>
        </authorList>
    </citation>
    <scope>NUCLEOTIDE SEQUENCE [LARGE SCALE GENOMIC DNA]</scope>
</reference>
<dbReference type="InterPro" id="IPR012340">
    <property type="entry name" value="NA-bd_OB-fold"/>
</dbReference>
<accession>A0A183IEG4</accession>
<dbReference type="SUPFAM" id="SSF54791">
    <property type="entry name" value="Eukaryotic type KH-domain (KH-domain type I)"/>
    <property type="match status" value="1"/>
</dbReference>
<comment type="subcellular location">
    <subcellularLocation>
        <location evidence="1">Nucleus</location>
    </subcellularLocation>
</comment>
<evidence type="ECO:0000256" key="2">
    <source>
        <dbReference type="ARBA" id="ARBA00009155"/>
    </source>
</evidence>
<dbReference type="InterPro" id="IPR004088">
    <property type="entry name" value="KH_dom_type_1"/>
</dbReference>
<dbReference type="SUPFAM" id="SSF110324">
    <property type="entry name" value="Ribosomal L27 protein-like"/>
    <property type="match status" value="1"/>
</dbReference>
<dbReference type="Gene3D" id="2.40.50.140">
    <property type="entry name" value="Nucleic acid-binding proteins"/>
    <property type="match status" value="1"/>
</dbReference>
<evidence type="ECO:0000313" key="9">
    <source>
        <dbReference type="Proteomes" id="UP000270296"/>
    </source>
</evidence>
<organism evidence="10">
    <name type="scientific">Soboliphyme baturini</name>
    <dbReference type="NCBI Taxonomy" id="241478"/>
    <lineage>
        <taxon>Eukaryota</taxon>
        <taxon>Metazoa</taxon>
        <taxon>Ecdysozoa</taxon>
        <taxon>Nematoda</taxon>
        <taxon>Enoplea</taxon>
        <taxon>Dorylaimia</taxon>
        <taxon>Dioctophymatida</taxon>
        <taxon>Dioctophymatoidea</taxon>
        <taxon>Soboliphymatidae</taxon>
        <taxon>Soboliphyme</taxon>
    </lineage>
</organism>
<comment type="similarity">
    <text evidence="2">Belongs to the RRP4 family.</text>
</comment>
<dbReference type="WBParaSite" id="SBAD_0000210801-mRNA-1">
    <property type="protein sequence ID" value="SBAD_0000210801-mRNA-1"/>
    <property type="gene ID" value="SBAD_0000210801"/>
</dbReference>
<dbReference type="Pfam" id="PF14382">
    <property type="entry name" value="ECR1_N"/>
    <property type="match status" value="1"/>
</dbReference>
<evidence type="ECO:0000259" key="7">
    <source>
        <dbReference type="Pfam" id="PF21266"/>
    </source>
</evidence>
<dbReference type="Proteomes" id="UP000270296">
    <property type="component" value="Unassembled WGS sequence"/>
</dbReference>
<dbReference type="InterPro" id="IPR026699">
    <property type="entry name" value="Exosome_RNA_bind1/RRP40/RRP4"/>
</dbReference>
<dbReference type="GO" id="GO:0000176">
    <property type="term" value="C:nuclear exosome (RNase complex)"/>
    <property type="evidence" value="ECO:0007669"/>
    <property type="project" value="TreeGrafter"/>
</dbReference>
<dbReference type="SUPFAM" id="SSF50249">
    <property type="entry name" value="Nucleic acid-binding proteins"/>
    <property type="match status" value="1"/>
</dbReference>
<feature type="domain" description="Exosome complex component N-terminal" evidence="5">
    <location>
        <begin position="24"/>
        <end position="61"/>
    </location>
</feature>
<dbReference type="GO" id="GO:0071034">
    <property type="term" value="P:CUT catabolic process"/>
    <property type="evidence" value="ECO:0007669"/>
    <property type="project" value="TreeGrafter"/>
</dbReference>
<dbReference type="GO" id="GO:0003723">
    <property type="term" value="F:RNA binding"/>
    <property type="evidence" value="ECO:0007669"/>
    <property type="project" value="UniProtKB-KW"/>
</dbReference>
<sequence>MSIDIQLECEKQKSFYEVGELKSLVAPGDVIGDALNYMRGHGTYVKDDQMIASVAGVISRVNKLVVVTPLKTRYNGEIGDIVVGRVTAVQPKRWKVDTHAKLDSVLLLSSVNLPGGEQRRKSDEDERLMRTYLREGDLVCLSQGVLLKFSPSLIKRRKNHIHNLTCGARIIFGSNGYVFISPTINEIEGNTGGFVQNLDPVDREQRQVIARLRNCIEILGQNRVMLYDTSVVCAYDASIEHEVKDILKPEVALEIVQSVRLMLEAMPP</sequence>
<dbReference type="CDD" id="cd05789">
    <property type="entry name" value="S1_Rrp4"/>
    <property type="match status" value="1"/>
</dbReference>
<dbReference type="GO" id="GO:0000467">
    <property type="term" value="P:exonucleolytic trimming to generate mature 3'-end of 5.8S rRNA from tricistronic rRNA transcript (SSU-rRNA, 5.8S rRNA, LSU-rRNA)"/>
    <property type="evidence" value="ECO:0007669"/>
    <property type="project" value="TreeGrafter"/>
</dbReference>
<dbReference type="OrthoDB" id="1650at2759"/>
<evidence type="ECO:0000256" key="4">
    <source>
        <dbReference type="ARBA" id="ARBA00022884"/>
    </source>
</evidence>